<sequence>MRPGVTRQYKKLNSGEFRMKLTSGRVFLSSAVSFFAMAVAGSAHAQAFYLQEQSVRGQGRAFSGEAADTGVDSLWWNPASIAGMEGGEAAVHASAILPRGKVSDNGTVIVRPASAPASVGGDPVEKNPIDNGVLPSGAIAYGFGKVAVGLAVSAPYNFTTNYAEDSWARYTADKTKLRTFDIQPTLAVAVTPELYLGAALNIEHADATLGNYLPNLSALLPDGHQTLSGKGWDMGWSVGAQYHTGPLSLGVSYKSSIKHKLKGTVLTEGLLGPLAGQNGEIATRATFSTPWQAIGSVRYKATDRLTLNAQVVRYGWSKFDTIDLGAPINASIPEDYKNSWSYAAGIDYMVNPEWTVRAGVQYGGTPTRDGERDARVPDSNRWNFSAGTSYAVSKAITVDAAASYISFKDAAIDRTTAAYAGTAAQTPILVNGTLTDASALVFSLGARVKF</sequence>
<dbReference type="PANTHER" id="PTHR35093:SF8">
    <property type="entry name" value="OUTER MEMBRANE PROTEIN NMB0088-RELATED"/>
    <property type="match status" value="1"/>
</dbReference>
<keyword evidence="4" id="KW-0812">Transmembrane</keyword>
<dbReference type="PATRIC" id="fig|1088721.3.peg.1416"/>
<dbReference type="eggNOG" id="COG2067">
    <property type="taxonomic scope" value="Bacteria"/>
</dbReference>
<feature type="chain" id="PRO_5003487953" evidence="8">
    <location>
        <begin position="46"/>
        <end position="450"/>
    </location>
</feature>
<dbReference type="InterPro" id="IPR005017">
    <property type="entry name" value="OMPP1/FadL/TodX"/>
</dbReference>
<keyword evidence="5 8" id="KW-0732">Signal</keyword>
<keyword evidence="10" id="KW-1185">Reference proteome</keyword>
<dbReference type="GO" id="GO:0015483">
    <property type="term" value="F:long-chain fatty acid transporting porin activity"/>
    <property type="evidence" value="ECO:0007669"/>
    <property type="project" value="TreeGrafter"/>
</dbReference>
<dbReference type="AlphaFoldDB" id="G6EAN6"/>
<dbReference type="Pfam" id="PF03349">
    <property type="entry name" value="Toluene_X"/>
    <property type="match status" value="1"/>
</dbReference>
<dbReference type="Gene3D" id="2.40.160.60">
    <property type="entry name" value="Outer membrane protein transport protein (OMPP1/FadL/TodX)"/>
    <property type="match status" value="1"/>
</dbReference>
<protein>
    <submittedName>
        <fullName evidence="9">Membrane protein involved in aromatic hydrocarbon degradation</fullName>
    </submittedName>
</protein>
<feature type="signal peptide" evidence="8">
    <location>
        <begin position="1"/>
        <end position="45"/>
    </location>
</feature>
<evidence type="ECO:0000256" key="1">
    <source>
        <dbReference type="ARBA" id="ARBA00004571"/>
    </source>
</evidence>
<keyword evidence="3" id="KW-1134">Transmembrane beta strand</keyword>
<evidence type="ECO:0000313" key="10">
    <source>
        <dbReference type="Proteomes" id="UP000004030"/>
    </source>
</evidence>
<name>G6EAN6_9SPHN</name>
<accession>G6EAN6</accession>
<evidence type="ECO:0000256" key="2">
    <source>
        <dbReference type="ARBA" id="ARBA00008163"/>
    </source>
</evidence>
<keyword evidence="7" id="KW-0998">Cell outer membrane</keyword>
<proteinExistence type="inferred from homology"/>
<organism evidence="9 10">
    <name type="scientific">Novosphingobium pentaromativorans US6-1</name>
    <dbReference type="NCBI Taxonomy" id="1088721"/>
    <lineage>
        <taxon>Bacteria</taxon>
        <taxon>Pseudomonadati</taxon>
        <taxon>Pseudomonadota</taxon>
        <taxon>Alphaproteobacteria</taxon>
        <taxon>Sphingomonadales</taxon>
        <taxon>Sphingomonadaceae</taxon>
        <taxon>Novosphingobium</taxon>
    </lineage>
</organism>
<evidence type="ECO:0000256" key="6">
    <source>
        <dbReference type="ARBA" id="ARBA00023136"/>
    </source>
</evidence>
<dbReference type="STRING" id="1088721.JI59_12975"/>
<evidence type="ECO:0000256" key="7">
    <source>
        <dbReference type="ARBA" id="ARBA00023237"/>
    </source>
</evidence>
<dbReference type="SUPFAM" id="SSF56935">
    <property type="entry name" value="Porins"/>
    <property type="match status" value="1"/>
</dbReference>
<comment type="subcellular location">
    <subcellularLocation>
        <location evidence="1">Cell outer membrane</location>
        <topology evidence="1">Multi-pass membrane protein</topology>
    </subcellularLocation>
</comment>
<evidence type="ECO:0000256" key="4">
    <source>
        <dbReference type="ARBA" id="ARBA00022692"/>
    </source>
</evidence>
<dbReference type="EMBL" id="AGFM01000017">
    <property type="protein sequence ID" value="EHJ61673.1"/>
    <property type="molecule type" value="Genomic_DNA"/>
</dbReference>
<keyword evidence="6" id="KW-0472">Membrane</keyword>
<evidence type="ECO:0000256" key="3">
    <source>
        <dbReference type="ARBA" id="ARBA00022452"/>
    </source>
</evidence>
<evidence type="ECO:0000256" key="5">
    <source>
        <dbReference type="ARBA" id="ARBA00022729"/>
    </source>
</evidence>
<reference evidence="9 10" key="1">
    <citation type="journal article" date="2012" name="J. Bacteriol.">
        <title>Genome sequence of benzo(a)pyrene-degrading bacterium Novosphingobium pentaromativorans US6-1.</title>
        <authorList>
            <person name="Luo Y.R."/>
            <person name="Kang S.G."/>
            <person name="Kim S.J."/>
            <person name="Kim M.R."/>
            <person name="Li N."/>
            <person name="Lee J.H."/>
            <person name="Kwon K.K."/>
        </authorList>
    </citation>
    <scope>NUCLEOTIDE SEQUENCE [LARGE SCALE GENOMIC DNA]</scope>
    <source>
        <strain evidence="9 10">US6-1</strain>
    </source>
</reference>
<evidence type="ECO:0000313" key="9">
    <source>
        <dbReference type="EMBL" id="EHJ61673.1"/>
    </source>
</evidence>
<dbReference type="PANTHER" id="PTHR35093">
    <property type="entry name" value="OUTER MEMBRANE PROTEIN NMB0088-RELATED"/>
    <property type="match status" value="1"/>
</dbReference>
<gene>
    <name evidence="9" type="ORF">NSU_1434</name>
</gene>
<dbReference type="GO" id="GO:0009279">
    <property type="term" value="C:cell outer membrane"/>
    <property type="evidence" value="ECO:0007669"/>
    <property type="project" value="UniProtKB-SubCell"/>
</dbReference>
<evidence type="ECO:0000256" key="8">
    <source>
        <dbReference type="SAM" id="SignalP"/>
    </source>
</evidence>
<comment type="caution">
    <text evidence="9">The sequence shown here is derived from an EMBL/GenBank/DDBJ whole genome shotgun (WGS) entry which is preliminary data.</text>
</comment>
<comment type="similarity">
    <text evidence="2">Belongs to the OmpP1/FadL family.</text>
</comment>
<dbReference type="Proteomes" id="UP000004030">
    <property type="component" value="Unassembled WGS sequence"/>
</dbReference>